<organism evidence="1 2">
    <name type="scientific">Fulvivirga kasyanovii</name>
    <dbReference type="NCBI Taxonomy" id="396812"/>
    <lineage>
        <taxon>Bacteria</taxon>
        <taxon>Pseudomonadati</taxon>
        <taxon>Bacteroidota</taxon>
        <taxon>Cytophagia</taxon>
        <taxon>Cytophagales</taxon>
        <taxon>Fulvivirgaceae</taxon>
        <taxon>Fulvivirga</taxon>
    </lineage>
</organism>
<proteinExistence type="predicted"/>
<dbReference type="EMBL" id="SMLW01000390">
    <property type="protein sequence ID" value="MTI24270.1"/>
    <property type="molecule type" value="Genomic_DNA"/>
</dbReference>
<dbReference type="InterPro" id="IPR046508">
    <property type="entry name" value="DUF6686"/>
</dbReference>
<evidence type="ECO:0000313" key="1">
    <source>
        <dbReference type="EMBL" id="MTI24270.1"/>
    </source>
</evidence>
<dbReference type="Proteomes" id="UP000798808">
    <property type="component" value="Unassembled WGS sequence"/>
</dbReference>
<protein>
    <submittedName>
        <fullName evidence="1">Uncharacterized protein</fullName>
    </submittedName>
</protein>
<sequence>MCDSKDYIVLAEEAPVRISWCKHCKTYSLVFGTSYLSLTKQGLSNFKEVLEELKGKNFCYDHFGVNKALLRNNRSSAGIYLSKKEVSSLLEVIEQGTTLKEVYHVLYQ</sequence>
<dbReference type="Pfam" id="PF20391">
    <property type="entry name" value="DUF6686"/>
    <property type="match status" value="1"/>
</dbReference>
<accession>A0ABW9RMW6</accession>
<gene>
    <name evidence="1" type="ORF">E1163_04860</name>
</gene>
<evidence type="ECO:0000313" key="2">
    <source>
        <dbReference type="Proteomes" id="UP000798808"/>
    </source>
</evidence>
<dbReference type="RefSeq" id="WP_155170091.1">
    <property type="nucleotide sequence ID" value="NZ_BAAAFL010000043.1"/>
</dbReference>
<comment type="caution">
    <text evidence="1">The sequence shown here is derived from an EMBL/GenBank/DDBJ whole genome shotgun (WGS) entry which is preliminary data.</text>
</comment>
<keyword evidence="2" id="KW-1185">Reference proteome</keyword>
<reference evidence="1 2" key="1">
    <citation type="submission" date="2019-02" db="EMBL/GenBank/DDBJ databases">
        <authorList>
            <person name="Goldberg S.R."/>
            <person name="Haltli B.A."/>
            <person name="Correa H."/>
            <person name="Russell K.G."/>
        </authorList>
    </citation>
    <scope>NUCLEOTIDE SEQUENCE [LARGE SCALE GENOMIC DNA]</scope>
    <source>
        <strain evidence="1 2">JCM 16186</strain>
    </source>
</reference>
<name>A0ABW9RMW6_9BACT</name>